<feature type="compositionally biased region" description="Basic residues" evidence="1">
    <location>
        <begin position="436"/>
        <end position="467"/>
    </location>
</feature>
<reference evidence="3" key="1">
    <citation type="submission" date="2022-11" db="EMBL/GenBank/DDBJ databases">
        <authorList>
            <person name="Petersen C."/>
        </authorList>
    </citation>
    <scope>NUCLEOTIDE SEQUENCE</scope>
    <source>
        <strain evidence="3">IBT 30069</strain>
    </source>
</reference>
<comment type="caution">
    <text evidence="3">The sequence shown here is derived from an EMBL/GenBank/DDBJ whole genome shotgun (WGS) entry which is preliminary data.</text>
</comment>
<protein>
    <submittedName>
        <fullName evidence="3">Endo-1-3(4)-beta-glucanase</fullName>
    </submittedName>
</protein>
<dbReference type="Proteomes" id="UP001149165">
    <property type="component" value="Unassembled WGS sequence"/>
</dbReference>
<dbReference type="PANTHER" id="PTHR38121:SF4">
    <property type="entry name" value="GH16 DOMAIN-CONTAINING PROTEIN-RELATED"/>
    <property type="match status" value="1"/>
</dbReference>
<dbReference type="Gene3D" id="2.60.120.200">
    <property type="match status" value="1"/>
</dbReference>
<dbReference type="InterPro" id="IPR013320">
    <property type="entry name" value="ConA-like_dom_sf"/>
</dbReference>
<feature type="region of interest" description="Disordered" evidence="1">
    <location>
        <begin position="384"/>
        <end position="412"/>
    </location>
</feature>
<dbReference type="EMBL" id="JAPQKH010000003">
    <property type="protein sequence ID" value="KAJ5106804.1"/>
    <property type="molecule type" value="Genomic_DNA"/>
</dbReference>
<gene>
    <name evidence="3" type="ORF">N7456_003479</name>
</gene>
<feature type="region of interest" description="Disordered" evidence="1">
    <location>
        <begin position="71"/>
        <end position="110"/>
    </location>
</feature>
<sequence length="494" mass="56536">MKRILGILSLAIFYITSLASSESTPPVKTSKLPVDKKDPRECDCFTVSGADPGYFQHYKLWDFRAVPLKKTEEQHPPEQDDDSDEWDEWGEGEDIDEDEDEDEEDHEYEEEAFPGSLYFFKTTFDKDWISQKWHRPRTPLAPVTMVNSKRNVFFTKAQDRKDPKATYLVLRTTRHNNFTSTAEIETRVRNIFRCSLRVHMRILPISTVVLQPPHSQEWPSLDPNHHAIAALNDGPNFGNSTSALADASRPPSGACVGIFTYHAKNCESDIEILTSDPSHRVRYANQPDYDPLTDQMIPGAATVADLPVPWTGWTTQRLDWHSDRSRWYVNNQLQEAKTYRVPNLQSRLVINLWSDGGVWTGDMKIGDSIYLAIEYIELAYNRSSDGNERGKIPPEENHGGHQRPRPRPNTTEIGIEDVFEDEERFEPETEILTGAWKKKKKHNRCKKGKKGKKCREKKKKEKQKHGKGGGGGHSTGPKCQRMCNIDELHFGSVD</sequence>
<dbReference type="CDD" id="cd00413">
    <property type="entry name" value="Glyco_hydrolase_16"/>
    <property type="match status" value="1"/>
</dbReference>
<evidence type="ECO:0000256" key="2">
    <source>
        <dbReference type="SAM" id="SignalP"/>
    </source>
</evidence>
<dbReference type="PANTHER" id="PTHR38121">
    <property type="entry name" value="GH16 DOMAIN-CONTAINING PROTEIN"/>
    <property type="match status" value="1"/>
</dbReference>
<feature type="chain" id="PRO_5040851415" evidence="2">
    <location>
        <begin position="20"/>
        <end position="494"/>
    </location>
</feature>
<dbReference type="OrthoDB" id="4388755at2759"/>
<feature type="signal peptide" evidence="2">
    <location>
        <begin position="1"/>
        <end position="19"/>
    </location>
</feature>
<dbReference type="SUPFAM" id="SSF49899">
    <property type="entry name" value="Concanavalin A-like lectins/glucanases"/>
    <property type="match status" value="1"/>
</dbReference>
<organism evidence="3 4">
    <name type="scientific">Penicillium angulare</name>
    <dbReference type="NCBI Taxonomy" id="116970"/>
    <lineage>
        <taxon>Eukaryota</taxon>
        <taxon>Fungi</taxon>
        <taxon>Dikarya</taxon>
        <taxon>Ascomycota</taxon>
        <taxon>Pezizomycotina</taxon>
        <taxon>Eurotiomycetes</taxon>
        <taxon>Eurotiomycetidae</taxon>
        <taxon>Eurotiales</taxon>
        <taxon>Aspergillaceae</taxon>
        <taxon>Penicillium</taxon>
    </lineage>
</organism>
<proteinExistence type="predicted"/>
<name>A0A9W9FUW6_9EURO</name>
<feature type="region of interest" description="Disordered" evidence="1">
    <location>
        <begin position="436"/>
        <end position="479"/>
    </location>
</feature>
<accession>A0A9W9FUW6</accession>
<dbReference type="AlphaFoldDB" id="A0A9W9FUW6"/>
<feature type="compositionally biased region" description="Acidic residues" evidence="1">
    <location>
        <begin position="79"/>
        <end position="110"/>
    </location>
</feature>
<reference evidence="3" key="2">
    <citation type="journal article" date="2023" name="IMA Fungus">
        <title>Comparative genomic study of the Penicillium genus elucidates a diverse pangenome and 15 lateral gene transfer events.</title>
        <authorList>
            <person name="Petersen C."/>
            <person name="Sorensen T."/>
            <person name="Nielsen M.R."/>
            <person name="Sondergaard T.E."/>
            <person name="Sorensen J.L."/>
            <person name="Fitzpatrick D.A."/>
            <person name="Frisvad J.C."/>
            <person name="Nielsen K.L."/>
        </authorList>
    </citation>
    <scope>NUCLEOTIDE SEQUENCE</scope>
    <source>
        <strain evidence="3">IBT 30069</strain>
    </source>
</reference>
<feature type="compositionally biased region" description="Basic and acidic residues" evidence="1">
    <location>
        <begin position="385"/>
        <end position="399"/>
    </location>
</feature>
<keyword evidence="4" id="KW-1185">Reference proteome</keyword>
<keyword evidence="2" id="KW-0732">Signal</keyword>
<evidence type="ECO:0000256" key="1">
    <source>
        <dbReference type="SAM" id="MobiDB-lite"/>
    </source>
</evidence>
<evidence type="ECO:0000313" key="3">
    <source>
        <dbReference type="EMBL" id="KAJ5106804.1"/>
    </source>
</evidence>
<evidence type="ECO:0000313" key="4">
    <source>
        <dbReference type="Proteomes" id="UP001149165"/>
    </source>
</evidence>